<organism evidence="2 3">
    <name type="scientific">Natronogracilivirga saccharolytica</name>
    <dbReference type="NCBI Taxonomy" id="2812953"/>
    <lineage>
        <taxon>Bacteria</taxon>
        <taxon>Pseudomonadati</taxon>
        <taxon>Balneolota</taxon>
        <taxon>Balneolia</taxon>
        <taxon>Balneolales</taxon>
        <taxon>Cyclonatronaceae</taxon>
        <taxon>Natronogracilivirga</taxon>
    </lineage>
</organism>
<evidence type="ECO:0000256" key="1">
    <source>
        <dbReference type="SAM" id="Phobius"/>
    </source>
</evidence>
<dbReference type="Proteomes" id="UP000673975">
    <property type="component" value="Unassembled WGS sequence"/>
</dbReference>
<sequence length="111" mass="12132">MSKFPKGFIFGIISGSVIGSLIALLYAPDKGATTRDRISYRLNNYVDELSSLVDRLQKEKGIVSDAKKEGDLVVEEAQKRAEDLISEAEKLLENIGDTKGDDAKGDGNRNN</sequence>
<protein>
    <submittedName>
        <fullName evidence="2">YtxH domain-containing protein</fullName>
    </submittedName>
</protein>
<proteinExistence type="predicted"/>
<feature type="transmembrane region" description="Helical" evidence="1">
    <location>
        <begin position="7"/>
        <end position="27"/>
    </location>
</feature>
<dbReference type="RefSeq" id="WP_210510934.1">
    <property type="nucleotide sequence ID" value="NZ_JAFIDN010000003.1"/>
</dbReference>
<name>A0A8J7S859_9BACT</name>
<comment type="caution">
    <text evidence="2">The sequence shown here is derived from an EMBL/GenBank/DDBJ whole genome shotgun (WGS) entry which is preliminary data.</text>
</comment>
<keyword evidence="1" id="KW-0812">Transmembrane</keyword>
<dbReference type="PANTHER" id="PTHR35792:SF2">
    <property type="entry name" value="GENERAL STRESS PROTEIN"/>
    <property type="match status" value="1"/>
</dbReference>
<evidence type="ECO:0000313" key="3">
    <source>
        <dbReference type="Proteomes" id="UP000673975"/>
    </source>
</evidence>
<dbReference type="Pfam" id="PF12732">
    <property type="entry name" value="YtxH"/>
    <property type="match status" value="1"/>
</dbReference>
<dbReference type="AlphaFoldDB" id="A0A8J7S859"/>
<keyword evidence="1" id="KW-1133">Transmembrane helix</keyword>
<keyword evidence="3" id="KW-1185">Reference proteome</keyword>
<reference evidence="2" key="1">
    <citation type="submission" date="2021-02" db="EMBL/GenBank/DDBJ databases">
        <title>Natronogracilivirga saccharolytica gen. nov. sp. nov. a new anaerobic, haloalkiliphilic carbohydrate-fermenting bacterium from soda lake and proposing of Cyclonatronumiaceae fam. nov. in the phylum Balneolaeota.</title>
        <authorList>
            <person name="Zhilina T.N."/>
            <person name="Sorokin D.Y."/>
            <person name="Zavarzina D.G."/>
            <person name="Toshchakov S.V."/>
            <person name="Kublanov I.V."/>
        </authorList>
    </citation>
    <scope>NUCLEOTIDE SEQUENCE</scope>
    <source>
        <strain evidence="2">Z-1702</strain>
    </source>
</reference>
<dbReference type="EMBL" id="JAFIDN010000003">
    <property type="protein sequence ID" value="MBP3192038.1"/>
    <property type="molecule type" value="Genomic_DNA"/>
</dbReference>
<dbReference type="PANTHER" id="PTHR35792">
    <property type="entry name" value="GENERAL STRESS PROTEIN"/>
    <property type="match status" value="1"/>
</dbReference>
<accession>A0A8J7S859</accession>
<evidence type="ECO:0000313" key="2">
    <source>
        <dbReference type="EMBL" id="MBP3192038.1"/>
    </source>
</evidence>
<dbReference type="InterPro" id="IPR024623">
    <property type="entry name" value="YtxH"/>
</dbReference>
<gene>
    <name evidence="2" type="ORF">NATSA_05125</name>
</gene>
<dbReference type="InterPro" id="IPR052928">
    <property type="entry name" value="Desiccation-related_membrane"/>
</dbReference>
<keyword evidence="1" id="KW-0472">Membrane</keyword>